<dbReference type="PANTHER" id="PTHR30472">
    <property type="entry name" value="FERRIC ENTEROBACTIN TRANSPORT SYSTEM PERMEASE PROTEIN"/>
    <property type="match status" value="1"/>
</dbReference>
<feature type="transmembrane region" description="Helical" evidence="8">
    <location>
        <begin position="57"/>
        <end position="77"/>
    </location>
</feature>
<evidence type="ECO:0000313" key="10">
    <source>
        <dbReference type="Proteomes" id="UP000321523"/>
    </source>
</evidence>
<dbReference type="GO" id="GO:0033214">
    <property type="term" value="P:siderophore-iron import into cell"/>
    <property type="evidence" value="ECO:0007669"/>
    <property type="project" value="TreeGrafter"/>
</dbReference>
<accession>A0A512DKF3</accession>
<evidence type="ECO:0000256" key="8">
    <source>
        <dbReference type="SAM" id="Phobius"/>
    </source>
</evidence>
<dbReference type="AlphaFoldDB" id="A0A512DKF3"/>
<keyword evidence="5 8" id="KW-0812">Transmembrane</keyword>
<gene>
    <name evidence="9" type="ORF">SAE02_10630</name>
</gene>
<protein>
    <recommendedName>
        <fullName evidence="11">Iron ABC transporter permease</fullName>
    </recommendedName>
</protein>
<dbReference type="Gene3D" id="1.10.3470.10">
    <property type="entry name" value="ABC transporter involved in vitamin B12 uptake, BtuC"/>
    <property type="match status" value="1"/>
</dbReference>
<feature type="transmembrane region" description="Helical" evidence="8">
    <location>
        <begin position="89"/>
        <end position="110"/>
    </location>
</feature>
<feature type="transmembrane region" description="Helical" evidence="8">
    <location>
        <begin position="218"/>
        <end position="238"/>
    </location>
</feature>
<evidence type="ECO:0000256" key="1">
    <source>
        <dbReference type="ARBA" id="ARBA00004651"/>
    </source>
</evidence>
<dbReference type="Proteomes" id="UP000321523">
    <property type="component" value="Unassembled WGS sequence"/>
</dbReference>
<keyword evidence="7 8" id="KW-0472">Membrane</keyword>
<evidence type="ECO:0000256" key="4">
    <source>
        <dbReference type="ARBA" id="ARBA00022475"/>
    </source>
</evidence>
<dbReference type="PANTHER" id="PTHR30472:SF25">
    <property type="entry name" value="ABC TRANSPORTER PERMEASE PROTEIN MJ0876-RELATED"/>
    <property type="match status" value="1"/>
</dbReference>
<comment type="caution">
    <text evidence="9">The sequence shown here is derived from an EMBL/GenBank/DDBJ whole genome shotgun (WGS) entry which is preliminary data.</text>
</comment>
<name>A0A512DKF3_9PROT</name>
<proteinExistence type="inferred from homology"/>
<dbReference type="GO" id="GO:0022857">
    <property type="term" value="F:transmembrane transporter activity"/>
    <property type="evidence" value="ECO:0007669"/>
    <property type="project" value="InterPro"/>
</dbReference>
<organism evidence="9 10">
    <name type="scientific">Skermanella aerolata</name>
    <dbReference type="NCBI Taxonomy" id="393310"/>
    <lineage>
        <taxon>Bacteria</taxon>
        <taxon>Pseudomonadati</taxon>
        <taxon>Pseudomonadota</taxon>
        <taxon>Alphaproteobacteria</taxon>
        <taxon>Rhodospirillales</taxon>
        <taxon>Azospirillaceae</taxon>
        <taxon>Skermanella</taxon>
    </lineage>
</organism>
<sequence length="272" mass="28235">MAVLVGAALGLAGAEMQTVLNNPLASPFTLGVSAAATLGASLVIVMDLSVPGIGATYLIPAGAFVFAVGSVMIIQMLARSFGATTDTVVLFGIAMLFAMNALLWLVQYVASTDALQQMVFWTMGSLGRSTWDKVAVVAAVLGVCLPLSMRKVWAMTALRGGEDQAKSFGISVETLRLRVLLRVSILAAGAVAFVGTIGFIGLVRPHIARLALGEDHRFYLPGSALAGALLLSLASIASKNLIPGLILPVGIVMALVGIPLFMTLILTQGRKL</sequence>
<evidence type="ECO:0000256" key="6">
    <source>
        <dbReference type="ARBA" id="ARBA00022989"/>
    </source>
</evidence>
<comment type="similarity">
    <text evidence="2">Belongs to the binding-protein-dependent transport system permease family. FecCD subfamily.</text>
</comment>
<feature type="transmembrane region" description="Helical" evidence="8">
    <location>
        <begin position="244"/>
        <end position="266"/>
    </location>
</feature>
<keyword evidence="10" id="KW-1185">Reference proteome</keyword>
<keyword evidence="4" id="KW-1003">Cell membrane</keyword>
<dbReference type="InterPro" id="IPR000522">
    <property type="entry name" value="ABC_transptr_permease_BtuC"/>
</dbReference>
<feature type="transmembrane region" description="Helical" evidence="8">
    <location>
        <begin position="179"/>
        <end position="203"/>
    </location>
</feature>
<evidence type="ECO:0000256" key="2">
    <source>
        <dbReference type="ARBA" id="ARBA00007935"/>
    </source>
</evidence>
<evidence type="ECO:0000256" key="5">
    <source>
        <dbReference type="ARBA" id="ARBA00022692"/>
    </source>
</evidence>
<evidence type="ECO:0008006" key="11">
    <source>
        <dbReference type="Google" id="ProtNLM"/>
    </source>
</evidence>
<feature type="transmembrane region" description="Helical" evidence="8">
    <location>
        <begin position="24"/>
        <end position="45"/>
    </location>
</feature>
<keyword evidence="6 8" id="KW-1133">Transmembrane helix</keyword>
<dbReference type="SUPFAM" id="SSF81345">
    <property type="entry name" value="ABC transporter involved in vitamin B12 uptake, BtuC"/>
    <property type="match status" value="1"/>
</dbReference>
<keyword evidence="3" id="KW-0813">Transport</keyword>
<dbReference type="CDD" id="cd06550">
    <property type="entry name" value="TM_ABC_iron-siderophores_like"/>
    <property type="match status" value="1"/>
</dbReference>
<dbReference type="Pfam" id="PF01032">
    <property type="entry name" value="FecCD"/>
    <property type="match status" value="1"/>
</dbReference>
<reference evidence="9 10" key="1">
    <citation type="submission" date="2019-07" db="EMBL/GenBank/DDBJ databases">
        <title>Whole genome shotgun sequence of Skermanella aerolata NBRC 106429.</title>
        <authorList>
            <person name="Hosoyama A."/>
            <person name="Uohara A."/>
            <person name="Ohji S."/>
            <person name="Ichikawa N."/>
        </authorList>
    </citation>
    <scope>NUCLEOTIDE SEQUENCE [LARGE SCALE GENOMIC DNA]</scope>
    <source>
        <strain evidence="9 10">NBRC 106429</strain>
    </source>
</reference>
<evidence type="ECO:0000313" key="9">
    <source>
        <dbReference type="EMBL" id="GEO36915.1"/>
    </source>
</evidence>
<evidence type="ECO:0000256" key="3">
    <source>
        <dbReference type="ARBA" id="ARBA00022448"/>
    </source>
</evidence>
<evidence type="ECO:0000256" key="7">
    <source>
        <dbReference type="ARBA" id="ARBA00023136"/>
    </source>
</evidence>
<dbReference type="InterPro" id="IPR037294">
    <property type="entry name" value="ABC_BtuC-like"/>
</dbReference>
<dbReference type="GO" id="GO:0005886">
    <property type="term" value="C:plasma membrane"/>
    <property type="evidence" value="ECO:0007669"/>
    <property type="project" value="UniProtKB-SubCell"/>
</dbReference>
<comment type="subcellular location">
    <subcellularLocation>
        <location evidence="1">Cell membrane</location>
        <topology evidence="1">Multi-pass membrane protein</topology>
    </subcellularLocation>
</comment>
<dbReference type="EMBL" id="BJYZ01000003">
    <property type="protein sequence ID" value="GEO36915.1"/>
    <property type="molecule type" value="Genomic_DNA"/>
</dbReference>